<evidence type="ECO:0000313" key="3">
    <source>
        <dbReference type="EMBL" id="CAF0785922.1"/>
    </source>
</evidence>
<feature type="coiled-coil region" evidence="1">
    <location>
        <begin position="792"/>
        <end position="914"/>
    </location>
</feature>
<feature type="region of interest" description="Disordered" evidence="2">
    <location>
        <begin position="1"/>
        <end position="31"/>
    </location>
</feature>
<organism evidence="3 4">
    <name type="scientific">Adineta ricciae</name>
    <name type="common">Rotifer</name>
    <dbReference type="NCBI Taxonomy" id="249248"/>
    <lineage>
        <taxon>Eukaryota</taxon>
        <taxon>Metazoa</taxon>
        <taxon>Spiralia</taxon>
        <taxon>Gnathifera</taxon>
        <taxon>Rotifera</taxon>
        <taxon>Eurotatoria</taxon>
        <taxon>Bdelloidea</taxon>
        <taxon>Adinetida</taxon>
        <taxon>Adinetidae</taxon>
        <taxon>Adineta</taxon>
    </lineage>
</organism>
<feature type="coiled-coil region" evidence="1">
    <location>
        <begin position="619"/>
        <end position="761"/>
    </location>
</feature>
<name>A0A813RU06_ADIRI</name>
<gene>
    <name evidence="3" type="ORF">EDS130_LOCUS4094</name>
</gene>
<evidence type="ECO:0000256" key="2">
    <source>
        <dbReference type="SAM" id="MobiDB-lite"/>
    </source>
</evidence>
<dbReference type="PANTHER" id="PTHR15742">
    <property type="entry name" value="GIRDIN"/>
    <property type="match status" value="1"/>
</dbReference>
<comment type="caution">
    <text evidence="3">The sequence shown here is derived from an EMBL/GenBank/DDBJ whole genome shotgun (WGS) entry which is preliminary data.</text>
</comment>
<dbReference type="EMBL" id="CAJNOJ010000010">
    <property type="protein sequence ID" value="CAF0785922.1"/>
    <property type="molecule type" value="Genomic_DNA"/>
</dbReference>
<accession>A0A813RU06</accession>
<evidence type="ECO:0000313" key="4">
    <source>
        <dbReference type="Proteomes" id="UP000663852"/>
    </source>
</evidence>
<dbReference type="InterPro" id="IPR049885">
    <property type="entry name" value="MTCL1-3"/>
</dbReference>
<feature type="coiled-coil region" evidence="1">
    <location>
        <begin position="435"/>
        <end position="462"/>
    </location>
</feature>
<sequence>MATIVPNSTNNTITSTSSELNGNKKTDTATVSDLTGDNEKKITIKQHHNDEENLTDTTSDPIIVCEALRQQNDALRQELHDIRREMDEITDQFRTEDAEEFKQLQAELEIAAKNCRILQFKLRKAEKRNENIEAEKTTLEESLTDTTSDPIIVCEALRQQNDALRQELHDIRREMDEITDQFRTEDAEEFKQLQAELEIAAKNCRILQFKLRKAEKRNENIEAEKTTLEEKIHQLSRDNYRVRDLDEELLIAKEVSVRLHTELEKSEESRMITEKLNSALKQHLDTLKESFDDKLSINTNDDYHSWQLSVHLYESLFREYVLMEELAWFNSNVNKTNLYLKSSTNVNGHDISDLMNAYQQKISILNDEMTQLKQDLTSRDNEISQLRIQYKILKQRSRSVDRTSNGNNNNHGNDDGNRSRRGVSVDGGGNLREQLDASFDEIRLLKNKLLRLEDELNNSVLEKETLLVKLDEQSKQNVGDAINEDLQLFTDKINNLITFIKENKLDDKILTDLQQSLRPNRWSKQAPEEDVSTTISKSNQQTSTIVHQANEFLSLIQNKQEVLDKIRYRLTNLTYDASDTCTLLEELDSTKHELEDTQQICHQLQTTIDNIQLSSKKVEEQLKAQITATQTLEKNLEQQKTANNELQKENTRLAALNAKQAQDTRHVEQLRQSIVTFEKKLDQKQTRVNELSMKIIEKEDIIETKVKECQKHRMELRELEEKYYTLGKQLEEQITSMAKEMDKLNMEKEMLRYDLETLRLNQQSERPKSLLVEDEIARVKAECRQQIIDAEIESHKLRLNQSNNEKDELLKIIKDLEKKYKELQVKYDADGHAWARLKADMAEKQRKYDESIKLKSELQNAVDRLRQKLYDLELHSQEKQNKYNIDKQQWEIQRVEYTGKINELEEQLSKVTKRQRKDLDTV</sequence>
<feature type="region of interest" description="Disordered" evidence="2">
    <location>
        <begin position="397"/>
        <end position="427"/>
    </location>
</feature>
<feature type="compositionally biased region" description="Low complexity" evidence="2">
    <location>
        <begin position="7"/>
        <end position="18"/>
    </location>
</feature>
<evidence type="ECO:0000256" key="1">
    <source>
        <dbReference type="SAM" id="Coils"/>
    </source>
</evidence>
<reference evidence="3" key="1">
    <citation type="submission" date="2021-02" db="EMBL/GenBank/DDBJ databases">
        <authorList>
            <person name="Nowell W R."/>
        </authorList>
    </citation>
    <scope>NUCLEOTIDE SEQUENCE</scope>
</reference>
<dbReference type="Proteomes" id="UP000663852">
    <property type="component" value="Unassembled WGS sequence"/>
</dbReference>
<protein>
    <submittedName>
        <fullName evidence="3">Uncharacterized protein</fullName>
    </submittedName>
</protein>
<proteinExistence type="predicted"/>
<dbReference type="PANTHER" id="PTHR15742:SF5">
    <property type="entry name" value="GIRDIN"/>
    <property type="match status" value="1"/>
</dbReference>
<dbReference type="AlphaFoldDB" id="A0A813RU06"/>
<dbReference type="OrthoDB" id="10036174at2759"/>
<keyword evidence="1" id="KW-0175">Coiled coil</keyword>
<feature type="non-terminal residue" evidence="3">
    <location>
        <position position="922"/>
    </location>
</feature>
<feature type="coiled-coil region" evidence="1">
    <location>
        <begin position="65"/>
        <end position="238"/>
    </location>
</feature>
<feature type="compositionally biased region" description="Low complexity" evidence="2">
    <location>
        <begin position="402"/>
        <end position="411"/>
    </location>
</feature>